<feature type="binding site" evidence="11">
    <location>
        <begin position="216"/>
        <end position="218"/>
    </location>
    <ligand>
        <name>ATP</name>
        <dbReference type="ChEBI" id="CHEBI:30616"/>
    </ligand>
</feature>
<evidence type="ECO:0000256" key="10">
    <source>
        <dbReference type="ARBA" id="ARBA00023146"/>
    </source>
</evidence>
<dbReference type="GO" id="GO:0005524">
    <property type="term" value="F:ATP binding"/>
    <property type="evidence" value="ECO:0007669"/>
    <property type="project" value="UniProtKB-UniRule"/>
</dbReference>
<evidence type="ECO:0000256" key="2">
    <source>
        <dbReference type="ARBA" id="ARBA00005312"/>
    </source>
</evidence>
<comment type="caution">
    <text evidence="13">The sequence shown here is derived from an EMBL/GenBank/DDBJ whole genome shotgun (WGS) entry which is preliminary data.</text>
</comment>
<comment type="caution">
    <text evidence="11">Lacks conserved residue(s) required for the propagation of feature annotation.</text>
</comment>
<dbReference type="Pfam" id="PF01336">
    <property type="entry name" value="tRNA_anti-codon"/>
    <property type="match status" value="1"/>
</dbReference>
<feature type="domain" description="Aminoacyl-transfer RNA synthetases class-II family profile" evidence="12">
    <location>
        <begin position="140"/>
        <end position="434"/>
    </location>
</feature>
<dbReference type="EC" id="6.1.1.23" evidence="11"/>
<dbReference type="InterPro" id="IPR004365">
    <property type="entry name" value="NA-bd_OB_tRNA"/>
</dbReference>
<dbReference type="GO" id="GO:0004815">
    <property type="term" value="F:aspartate-tRNA ligase activity"/>
    <property type="evidence" value="ECO:0007669"/>
    <property type="project" value="UniProtKB-UniRule"/>
</dbReference>
<dbReference type="PANTHER" id="PTHR43450">
    <property type="entry name" value="ASPARTYL-TRNA SYNTHETASE"/>
    <property type="match status" value="1"/>
</dbReference>
<dbReference type="FunFam" id="2.40.50.140:FF:000324">
    <property type="entry name" value="Aspartate--tRNA(Asp/Asn) ligase"/>
    <property type="match status" value="1"/>
</dbReference>
<feature type="binding site" evidence="11">
    <location>
        <position position="173"/>
    </location>
    <ligand>
        <name>L-aspartate</name>
        <dbReference type="ChEBI" id="CHEBI:29991"/>
    </ligand>
</feature>
<reference evidence="13 14" key="1">
    <citation type="submission" date="2018-06" db="EMBL/GenBank/DDBJ databases">
        <title>Extensive metabolic versatility and redundancy in microbially diverse, dynamic hydrothermal sediments.</title>
        <authorList>
            <person name="Dombrowski N."/>
            <person name="Teske A."/>
            <person name="Baker B.J."/>
        </authorList>
    </citation>
    <scope>NUCLEOTIDE SEQUENCE [LARGE SCALE GENOMIC DNA]</scope>
    <source>
        <strain evidence="13">B66_G16</strain>
    </source>
</reference>
<dbReference type="InterPro" id="IPR006195">
    <property type="entry name" value="aa-tRNA-synth_II"/>
</dbReference>
<evidence type="ECO:0000256" key="7">
    <source>
        <dbReference type="ARBA" id="ARBA00022840"/>
    </source>
</evidence>
<evidence type="ECO:0000313" key="13">
    <source>
        <dbReference type="EMBL" id="RLE48210.1"/>
    </source>
</evidence>
<feature type="binding site" evidence="11">
    <location>
        <position position="360"/>
    </location>
    <ligand>
        <name>L-aspartate</name>
        <dbReference type="ChEBI" id="CHEBI:29991"/>
    </ligand>
</feature>
<feature type="binding site" evidence="11">
    <location>
        <position position="216"/>
    </location>
    <ligand>
        <name>L-aspartate</name>
        <dbReference type="ChEBI" id="CHEBI:29991"/>
    </ligand>
</feature>
<dbReference type="NCBIfam" id="TIGR00458">
    <property type="entry name" value="aspS_nondisc"/>
    <property type="match status" value="1"/>
</dbReference>
<comment type="catalytic activity">
    <reaction evidence="11">
        <text>tRNA(Asx) + L-aspartate + ATP = L-aspartyl-tRNA(Asx) + AMP + diphosphate</text>
        <dbReference type="Rhea" id="RHEA:18349"/>
        <dbReference type="Rhea" id="RHEA-COMP:9710"/>
        <dbReference type="Rhea" id="RHEA-COMP:9711"/>
        <dbReference type="ChEBI" id="CHEBI:29991"/>
        <dbReference type="ChEBI" id="CHEBI:30616"/>
        <dbReference type="ChEBI" id="CHEBI:33019"/>
        <dbReference type="ChEBI" id="CHEBI:78442"/>
        <dbReference type="ChEBI" id="CHEBI:78516"/>
        <dbReference type="ChEBI" id="CHEBI:456215"/>
        <dbReference type="EC" id="6.1.1.23"/>
    </reaction>
</comment>
<dbReference type="PROSITE" id="PS50862">
    <property type="entry name" value="AA_TRNA_LIGASE_II"/>
    <property type="match status" value="1"/>
</dbReference>
<dbReference type="GO" id="GO:0017101">
    <property type="term" value="C:aminoacyl-tRNA synthetase multienzyme complex"/>
    <property type="evidence" value="ECO:0007669"/>
    <property type="project" value="TreeGrafter"/>
</dbReference>
<comment type="function">
    <text evidence="11">Aspartyl-tRNA synthetase with relaxed tRNA specificity since it is able to aspartylate not only its cognate tRNA(Asp) but also tRNA(Asn). Reaction proceeds in two steps: L-aspartate is first activated by ATP to form Asp-AMP and then transferred to the acceptor end of tRNA(Asp/Asn).</text>
</comment>
<feature type="site" description="Important for tRNA non-discrimination" evidence="11">
    <location>
        <position position="88"/>
    </location>
</feature>
<dbReference type="Pfam" id="PF00152">
    <property type="entry name" value="tRNA-synt_2"/>
    <property type="match status" value="1"/>
</dbReference>
<keyword evidence="7 11" id="KW-0067">ATP-binding</keyword>
<name>A0A497ELL4_9CREN</name>
<keyword evidence="9 11" id="KW-0648">Protein biosynthesis</keyword>
<keyword evidence="6 11" id="KW-0547">Nucleotide-binding</keyword>
<dbReference type="GO" id="GO:0000287">
    <property type="term" value="F:magnesium ion binding"/>
    <property type="evidence" value="ECO:0007669"/>
    <property type="project" value="UniProtKB-UniRule"/>
</dbReference>
<dbReference type="GO" id="GO:0050560">
    <property type="term" value="F:aspartate-tRNA(Asn) ligase activity"/>
    <property type="evidence" value="ECO:0007669"/>
    <property type="project" value="UniProtKB-EC"/>
</dbReference>
<evidence type="ECO:0000313" key="14">
    <source>
        <dbReference type="Proteomes" id="UP000278475"/>
    </source>
</evidence>
<dbReference type="InterPro" id="IPR004364">
    <property type="entry name" value="Aa-tRNA-synt_II"/>
</dbReference>
<dbReference type="FunFam" id="3.30.930.10:FF:000038">
    <property type="entry name" value="Aspartate--tRNA ligase"/>
    <property type="match status" value="1"/>
</dbReference>
<feature type="binding site" evidence="11">
    <location>
        <position position="360"/>
    </location>
    <ligand>
        <name>Mg(2+)</name>
        <dbReference type="ChEBI" id="CHEBI:18420"/>
        <label>2</label>
    </ligand>
</feature>
<feature type="binding site" evidence="11">
    <location>
        <position position="357"/>
    </location>
    <ligand>
        <name>Mg(2+)</name>
        <dbReference type="ChEBI" id="CHEBI:18420"/>
        <label>2</label>
    </ligand>
</feature>
<dbReference type="Gene3D" id="2.40.50.140">
    <property type="entry name" value="Nucleic acid-binding proteins"/>
    <property type="match status" value="1"/>
</dbReference>
<dbReference type="CDD" id="cd00776">
    <property type="entry name" value="AsxRS_core"/>
    <property type="match status" value="1"/>
</dbReference>
<dbReference type="EMBL" id="QMQV01000086">
    <property type="protein sequence ID" value="RLE48210.1"/>
    <property type="molecule type" value="Genomic_DNA"/>
</dbReference>
<feature type="binding site" evidence="11">
    <location>
        <position position="364"/>
    </location>
    <ligand>
        <name>L-aspartate</name>
        <dbReference type="ChEBI" id="CHEBI:29991"/>
    </ligand>
</feature>
<evidence type="ECO:0000256" key="3">
    <source>
        <dbReference type="ARBA" id="ARBA00022490"/>
    </source>
</evidence>
<gene>
    <name evidence="11 13" type="primary">aspS</name>
    <name evidence="13" type="ORF">DRJ31_07675</name>
</gene>
<dbReference type="NCBIfam" id="NF003483">
    <property type="entry name" value="PRK05159.1"/>
    <property type="match status" value="1"/>
</dbReference>
<keyword evidence="3 11" id="KW-0963">Cytoplasm</keyword>
<evidence type="ECO:0000259" key="12">
    <source>
        <dbReference type="PROSITE" id="PS50862"/>
    </source>
</evidence>
<dbReference type="AlphaFoldDB" id="A0A497ELL4"/>
<dbReference type="InterPro" id="IPR045864">
    <property type="entry name" value="aa-tRNA-synth_II/BPL/LPL"/>
</dbReference>
<feature type="region of interest" description="Aspartate" evidence="11">
    <location>
        <begin position="195"/>
        <end position="198"/>
    </location>
</feature>
<dbReference type="SUPFAM" id="SSF50249">
    <property type="entry name" value="Nucleic acid-binding proteins"/>
    <property type="match status" value="1"/>
</dbReference>
<dbReference type="InterPro" id="IPR002312">
    <property type="entry name" value="Asp/Asn-tRNA-synth_IIb"/>
</dbReference>
<dbReference type="PANTHER" id="PTHR43450:SF1">
    <property type="entry name" value="ASPARTATE--TRNA LIGASE, CYTOPLASMIC"/>
    <property type="match status" value="1"/>
</dbReference>
<feature type="binding site" evidence="11">
    <location>
        <position position="357"/>
    </location>
    <ligand>
        <name>ATP</name>
        <dbReference type="ChEBI" id="CHEBI:30616"/>
    </ligand>
</feature>
<proteinExistence type="inferred from homology"/>
<dbReference type="Gene3D" id="3.30.930.10">
    <property type="entry name" value="Bira Bifunctional Protein, Domain 2"/>
    <property type="match status" value="1"/>
</dbReference>
<comment type="cofactor">
    <cofactor evidence="11">
        <name>Mg(2+)</name>
        <dbReference type="ChEBI" id="CHEBI:18420"/>
    </cofactor>
    <text evidence="11">Binds 3 Mg(2+) cations per subunit. The strongest magnesium site (Mg1) is bound to the beta- and gamma-phosphates of ATP and four water molecules complete its coordination sphere.</text>
</comment>
<evidence type="ECO:0000256" key="5">
    <source>
        <dbReference type="ARBA" id="ARBA00022723"/>
    </source>
</evidence>
<evidence type="ECO:0000256" key="11">
    <source>
        <dbReference type="HAMAP-Rule" id="MF_02075"/>
    </source>
</evidence>
<dbReference type="PRINTS" id="PR01042">
    <property type="entry name" value="TRNASYNTHASP"/>
</dbReference>
<dbReference type="InterPro" id="IPR012340">
    <property type="entry name" value="NA-bd_OB-fold"/>
</dbReference>
<dbReference type="SUPFAM" id="SSF55681">
    <property type="entry name" value="Class II aaRS and biotin synthetases"/>
    <property type="match status" value="1"/>
</dbReference>
<dbReference type="HAMAP" id="MF_02075">
    <property type="entry name" value="Asp_tRNA_synth_type2"/>
    <property type="match status" value="1"/>
</dbReference>
<evidence type="ECO:0000256" key="8">
    <source>
        <dbReference type="ARBA" id="ARBA00022842"/>
    </source>
</evidence>
<keyword evidence="8 11" id="KW-0460">Magnesium</keyword>
<protein>
    <recommendedName>
        <fullName evidence="11">Aspartate--tRNA(Asp/Asn) ligase</fullName>
        <ecNumber evidence="11">6.1.1.23</ecNumber>
    </recommendedName>
    <alternativeName>
        <fullName evidence="11">Aspartyl-tRNA synthetase</fullName>
        <shortName evidence="11">AspRS</shortName>
    </alternativeName>
    <alternativeName>
        <fullName evidence="11">Non-discriminating aspartyl-tRNA synthetase</fullName>
        <shortName evidence="11">ND-AspRS</shortName>
    </alternativeName>
</protein>
<accession>A0A497ELL4</accession>
<evidence type="ECO:0000256" key="4">
    <source>
        <dbReference type="ARBA" id="ARBA00022598"/>
    </source>
</evidence>
<feature type="binding site" evidence="11">
    <location>
        <position position="357"/>
    </location>
    <ligand>
        <name>Mg(2+)</name>
        <dbReference type="ChEBI" id="CHEBI:18420"/>
        <label>3</label>
    </ligand>
</feature>
<evidence type="ECO:0000256" key="6">
    <source>
        <dbReference type="ARBA" id="ARBA00022741"/>
    </source>
</evidence>
<dbReference type="GO" id="GO:0006422">
    <property type="term" value="P:aspartyl-tRNA aminoacylation"/>
    <property type="evidence" value="ECO:0007669"/>
    <property type="project" value="UniProtKB-UniRule"/>
</dbReference>
<comment type="subunit">
    <text evidence="11">Homodimer.</text>
</comment>
<evidence type="ECO:0000256" key="9">
    <source>
        <dbReference type="ARBA" id="ARBA00022917"/>
    </source>
</evidence>
<sequence>MGSWRRTHFSAEIVPEMDGQEVVVFGWVQDLRDLGGIKFLVLRDKEGTLQVTLPKKKVSEDVVKKFEMLRRESVVAVKGVVKAMPQAPRGVEVIPNEMRILSLAETPLPLDTTGRVKAELDTRLDARVLDLRTPESQAIFRMQHVVLRAIREFFYDRGFVEVITPKILATATEGGAQLFPVAYFEKTAFLAQSPQLYKEVLTSAFEKVFEIGSFFRAEESNTTYHLSEFVSVDVEVAFATAEDVMKLLEDLLVEVVSSVKKLCKKELEVLNYDLPDLSKPFRRFTYTEVLEILKEHGIFIKWGEDLPTIANRKLGELYPEPYFITEWPTELKPFYIMPMEDDPKKCYAFDLNWGWLELASGGTRIHKKDLLIERIKAQGLSVEGFKEHLMTFDYGMPPHAGWGLGLNRLMLVLTGRKNIREVVLFPRDRYRLKP</sequence>
<dbReference type="InterPro" id="IPR004523">
    <property type="entry name" value="Asp-tRNA_synthase_2"/>
</dbReference>
<comment type="similarity">
    <text evidence="2 11">Belongs to the class-II aminoacyl-tRNA synthetase family. Type 2 subfamily.</text>
</comment>
<keyword evidence="10 11" id="KW-0030">Aminoacyl-tRNA synthetase</keyword>
<dbReference type="GO" id="GO:0003723">
    <property type="term" value="F:RNA binding"/>
    <property type="evidence" value="ECO:0007669"/>
    <property type="project" value="TreeGrafter"/>
</dbReference>
<keyword evidence="5 11" id="KW-0479">Metal-binding</keyword>
<dbReference type="Proteomes" id="UP000278475">
    <property type="component" value="Unassembled WGS sequence"/>
</dbReference>
<comment type="subcellular location">
    <subcellularLocation>
        <location evidence="1 11">Cytoplasm</location>
    </subcellularLocation>
</comment>
<evidence type="ECO:0000256" key="1">
    <source>
        <dbReference type="ARBA" id="ARBA00004496"/>
    </source>
</evidence>
<feature type="binding site" evidence="11">
    <location>
        <begin position="405"/>
        <end position="408"/>
    </location>
    <ligand>
        <name>ATP</name>
        <dbReference type="ChEBI" id="CHEBI:30616"/>
    </ligand>
</feature>
<organism evidence="13 14">
    <name type="scientific">Thermoproteota archaeon</name>
    <dbReference type="NCBI Taxonomy" id="2056631"/>
    <lineage>
        <taxon>Archaea</taxon>
        <taxon>Thermoproteota</taxon>
    </lineage>
</organism>
<keyword evidence="4 11" id="KW-0436">Ligase</keyword>
<dbReference type="GO" id="GO:0005829">
    <property type="term" value="C:cytosol"/>
    <property type="evidence" value="ECO:0007669"/>
    <property type="project" value="TreeGrafter"/>
</dbReference>